<dbReference type="AlphaFoldDB" id="A0A8H6SCY1"/>
<dbReference type="PANTHER" id="PTHR31912">
    <property type="entry name" value="IP13529P"/>
    <property type="match status" value="1"/>
</dbReference>
<dbReference type="Proteomes" id="UP000613580">
    <property type="component" value="Unassembled WGS sequence"/>
</dbReference>
<dbReference type="PANTHER" id="PTHR31912:SF34">
    <property type="entry name" value="NOTOCHORD-RELATED PROTEIN"/>
    <property type="match status" value="1"/>
</dbReference>
<accession>A0A8H6SCY1</accession>
<keyword evidence="2" id="KW-1185">Reference proteome</keyword>
<proteinExistence type="predicted"/>
<evidence type="ECO:0000313" key="1">
    <source>
        <dbReference type="EMBL" id="KAF7296426.1"/>
    </source>
</evidence>
<dbReference type="EMBL" id="JACAZE010000017">
    <property type="protein sequence ID" value="KAF7296426.1"/>
    <property type="molecule type" value="Genomic_DNA"/>
</dbReference>
<protein>
    <submittedName>
        <fullName evidence="1">Uncharacterized protein</fullName>
    </submittedName>
</protein>
<reference evidence="1" key="1">
    <citation type="submission" date="2020-05" db="EMBL/GenBank/DDBJ databases">
        <title>Mycena genomes resolve the evolution of fungal bioluminescence.</title>
        <authorList>
            <person name="Tsai I.J."/>
        </authorList>
    </citation>
    <scope>NUCLEOTIDE SEQUENCE</scope>
    <source>
        <strain evidence="1">110903Hualien_Pintung</strain>
    </source>
</reference>
<sequence length="744" mass="83202">MPMKPVANCPTAAEAELWAAYDDHGADFSAGDVLQEGGIDVASLERQATVFGILDPEGVARRLGFGDGSLEEEILAKDAKEDFLAEILHAAGITEPTTEEVQSAGGKLPKPETEYFPYPSKTMFLLDILDNLPRLRISSSLMRVFLWMLREAGASDVPSFDRLRATQKKIRAEAGIPSIPCLSPLGNVFFMNDPRAIIQHDWANPNIRKFIQLYPEVPKDGVIREIWHAEKWRMGMDLDMLSPMYDAGRAHFYVNELARTRDGSLVVPIRWIICDGEIQADSFTVSINMAGEGEINDNKTTLVRAANLVFNYYDLLERDEIPAWTHLTVQRGHPARMPNPIREIAGDDPIYTNFVDFFGDDVSGNRSKSWNKHWNVYMTNRNLPRKLLMQEFHTGIFHVHGIVSDDHLVAWRALGELSAMLWVPEIRDANQYHADLKQAVANLLDAVAIIDPSKIITKIKYHLLSHTPDDATAFGPLVGLATELFESFNAVFRYSSILSNHLAPSRDIALQLGDQEGLKHRLTGGLWLSSASNRWERAGPGVRLFLERHAVLQKLLGWSPQPADRPAGEKTRSSHALSRTLTAKAVNFSDFPVDSVWDRCKAVIAQSGDECRDGSWIFAELPTDPSITFPARIAEIWKGSASNILIVERFQLSAARDPVYGMPVLTRPNDEHLSVILLAANVKFIVNVQHDCHAAACAATGIRPVMQERVQSDKTERFIEHQPLERFILNTHSFHNAHLPACNP</sequence>
<name>A0A8H6SCY1_MYCCL</name>
<evidence type="ECO:0000313" key="2">
    <source>
        <dbReference type="Proteomes" id="UP000613580"/>
    </source>
</evidence>
<dbReference type="OrthoDB" id="2506088at2759"/>
<gene>
    <name evidence="1" type="ORF">HMN09_01113000</name>
</gene>
<organism evidence="1 2">
    <name type="scientific">Mycena chlorophos</name>
    <name type="common">Agaric fungus</name>
    <name type="synonym">Agaricus chlorophos</name>
    <dbReference type="NCBI Taxonomy" id="658473"/>
    <lineage>
        <taxon>Eukaryota</taxon>
        <taxon>Fungi</taxon>
        <taxon>Dikarya</taxon>
        <taxon>Basidiomycota</taxon>
        <taxon>Agaricomycotina</taxon>
        <taxon>Agaricomycetes</taxon>
        <taxon>Agaricomycetidae</taxon>
        <taxon>Agaricales</taxon>
        <taxon>Marasmiineae</taxon>
        <taxon>Mycenaceae</taxon>
        <taxon>Mycena</taxon>
    </lineage>
</organism>
<comment type="caution">
    <text evidence="1">The sequence shown here is derived from an EMBL/GenBank/DDBJ whole genome shotgun (WGS) entry which is preliminary data.</text>
</comment>